<evidence type="ECO:0000256" key="1">
    <source>
        <dbReference type="SAM" id="Phobius"/>
    </source>
</evidence>
<organism evidence="2 3">
    <name type="scientific">Tetrahymena thermophila (strain SB210)</name>
    <dbReference type="NCBI Taxonomy" id="312017"/>
    <lineage>
        <taxon>Eukaryota</taxon>
        <taxon>Sar</taxon>
        <taxon>Alveolata</taxon>
        <taxon>Ciliophora</taxon>
        <taxon>Intramacronucleata</taxon>
        <taxon>Oligohymenophorea</taxon>
        <taxon>Hymenostomatida</taxon>
        <taxon>Tetrahymenina</taxon>
        <taxon>Tetrahymenidae</taxon>
        <taxon>Tetrahymena</taxon>
    </lineage>
</organism>
<accession>W7XCN5</accession>
<evidence type="ECO:0000313" key="3">
    <source>
        <dbReference type="Proteomes" id="UP000009168"/>
    </source>
</evidence>
<reference evidence="3" key="1">
    <citation type="journal article" date="2006" name="PLoS Biol.">
        <title>Macronuclear genome sequence of the ciliate Tetrahymena thermophila, a model eukaryote.</title>
        <authorList>
            <person name="Eisen J.A."/>
            <person name="Coyne R.S."/>
            <person name="Wu M."/>
            <person name="Wu D."/>
            <person name="Thiagarajan M."/>
            <person name="Wortman J.R."/>
            <person name="Badger J.H."/>
            <person name="Ren Q."/>
            <person name="Amedeo P."/>
            <person name="Jones K.M."/>
            <person name="Tallon L.J."/>
            <person name="Delcher A.L."/>
            <person name="Salzberg S.L."/>
            <person name="Silva J.C."/>
            <person name="Haas B.J."/>
            <person name="Majoros W.H."/>
            <person name="Farzad M."/>
            <person name="Carlton J.M."/>
            <person name="Smith R.K. Jr."/>
            <person name="Garg J."/>
            <person name="Pearlman R.E."/>
            <person name="Karrer K.M."/>
            <person name="Sun L."/>
            <person name="Manning G."/>
            <person name="Elde N.C."/>
            <person name="Turkewitz A.P."/>
            <person name="Asai D.J."/>
            <person name="Wilkes D.E."/>
            <person name="Wang Y."/>
            <person name="Cai H."/>
            <person name="Collins K."/>
            <person name="Stewart B.A."/>
            <person name="Lee S.R."/>
            <person name="Wilamowska K."/>
            <person name="Weinberg Z."/>
            <person name="Ruzzo W.L."/>
            <person name="Wloga D."/>
            <person name="Gaertig J."/>
            <person name="Frankel J."/>
            <person name="Tsao C.-C."/>
            <person name="Gorovsky M.A."/>
            <person name="Keeling P.J."/>
            <person name="Waller R.F."/>
            <person name="Patron N.J."/>
            <person name="Cherry J.M."/>
            <person name="Stover N.A."/>
            <person name="Krieger C.J."/>
            <person name="del Toro C."/>
            <person name="Ryder H.F."/>
            <person name="Williamson S.C."/>
            <person name="Barbeau R.A."/>
            <person name="Hamilton E.P."/>
            <person name="Orias E."/>
        </authorList>
    </citation>
    <scope>NUCLEOTIDE SEQUENCE [LARGE SCALE GENOMIC DNA]</scope>
    <source>
        <strain evidence="3">SB210</strain>
    </source>
</reference>
<dbReference type="RefSeq" id="XP_012655929.1">
    <property type="nucleotide sequence ID" value="XM_012800475.1"/>
</dbReference>
<feature type="transmembrane region" description="Helical" evidence="1">
    <location>
        <begin position="82"/>
        <end position="100"/>
    </location>
</feature>
<proteinExistence type="predicted"/>
<dbReference type="EMBL" id="GG662372">
    <property type="protein sequence ID" value="EWS71546.1"/>
    <property type="molecule type" value="Genomic_DNA"/>
</dbReference>
<keyword evidence="3" id="KW-1185">Reference proteome</keyword>
<keyword evidence="1" id="KW-0472">Membrane</keyword>
<keyword evidence="1 2" id="KW-0812">Transmembrane</keyword>
<dbReference type="GeneID" id="24440257"/>
<dbReference type="AlphaFoldDB" id="W7XCN5"/>
<keyword evidence="1" id="KW-1133">Transmembrane helix</keyword>
<gene>
    <name evidence="2" type="ORF">TTHERM_000695559</name>
</gene>
<protein>
    <submittedName>
        <fullName evidence="2">Transmembrane protein, putative</fullName>
    </submittedName>
</protein>
<dbReference type="Proteomes" id="UP000009168">
    <property type="component" value="Unassembled WGS sequence"/>
</dbReference>
<sequence length="106" mass="13390">MLFNFYKSNRKNNGNKWHSYQMIVNDFKVTYFDIQFKHFYTFNQQIFTNCQFFNYKHKLLFKYINLFIIQKLYIQKNRMKKYRNITLAYLFCFCVSLKYFSKKLKN</sequence>
<evidence type="ECO:0000313" key="2">
    <source>
        <dbReference type="EMBL" id="EWS71546.1"/>
    </source>
</evidence>
<name>W7XCN5_TETTS</name>
<dbReference type="KEGG" id="tet:TTHERM_000695559"/>
<dbReference type="InParanoid" id="W7XCN5"/>